<dbReference type="Pfam" id="PF00069">
    <property type="entry name" value="Pkinase"/>
    <property type="match status" value="1"/>
</dbReference>
<dbReference type="GO" id="GO:0005634">
    <property type="term" value="C:nucleus"/>
    <property type="evidence" value="ECO:0007669"/>
    <property type="project" value="TreeGrafter"/>
</dbReference>
<dbReference type="VEuPathDB" id="FungiDB:CD36_18920"/>
<evidence type="ECO:0000313" key="5">
    <source>
        <dbReference type="CGD" id="CAL0000163718"/>
    </source>
</evidence>
<dbReference type="InterPro" id="IPR050108">
    <property type="entry name" value="CDK"/>
</dbReference>
<evidence type="ECO:0000256" key="3">
    <source>
        <dbReference type="ARBA" id="ARBA00022840"/>
    </source>
</evidence>
<dbReference type="CGD" id="CAL0000163718">
    <property type="gene designation" value="Cd36_18920"/>
</dbReference>
<dbReference type="eggNOG" id="KOG0594">
    <property type="taxonomic scope" value="Eukaryota"/>
</dbReference>
<comment type="similarity">
    <text evidence="1">Belongs to the protein kinase superfamily. CMGC Ser/Thr protein kinase family. CDC2/CDKX subfamily.</text>
</comment>
<evidence type="ECO:0000313" key="7">
    <source>
        <dbReference type="Proteomes" id="UP000002605"/>
    </source>
</evidence>
<dbReference type="PROSITE" id="PS50011">
    <property type="entry name" value="PROTEIN_KINASE_DOM"/>
    <property type="match status" value="1"/>
</dbReference>
<dbReference type="InterPro" id="IPR000719">
    <property type="entry name" value="Prot_kinase_dom"/>
</dbReference>
<dbReference type="HOGENOM" id="CLU_000288_181_1_1"/>
<dbReference type="GeneID" id="8045924"/>
<dbReference type="SUPFAM" id="SSF56112">
    <property type="entry name" value="Protein kinase-like (PK-like)"/>
    <property type="match status" value="1"/>
</dbReference>
<evidence type="ECO:0000313" key="6">
    <source>
        <dbReference type="EMBL" id="CAX43672.1"/>
    </source>
</evidence>
<dbReference type="KEGG" id="cdu:CD36_18920"/>
<sequence length="344" mass="40674">MKLSDYYTDKELIYNSAISDIYKAIDKSNKSPVCLKIVDEDFSLPPHSIHREILILKNLKSHSHPNIIEYINDLKVYDDIILVTKLYRYNLTQLMESSKYCKRTTRFIYETDTDTNGVVNKYILSNRIEETDIKLWLKSMSSGLEFIHSQQIIHRDIKPSNIFFISDDITQPIIGDFGICYDLKSPPKDEPIMEKYIDVSTGIYKAPELILGITNYEYEIDIWSLSIILTILYSKDFQSILIKNDKEIMINDSHISDLYLLNQIFQNFGTPNLIDCNNELFCDEYNHENLHFKKFNLQNYSRKQWDIILPRCNDELMKEIFTKMIKYDRSQRITSKEIFQLILD</sequence>
<keyword evidence="3" id="KW-0067">ATP-binding</keyword>
<proteinExistence type="inferred from homology"/>
<dbReference type="Proteomes" id="UP000002605">
    <property type="component" value="Chromosome 2"/>
</dbReference>
<dbReference type="PROSITE" id="PS00108">
    <property type="entry name" value="PROTEIN_KINASE_ST"/>
    <property type="match status" value="1"/>
</dbReference>
<keyword evidence="2" id="KW-0547">Nucleotide-binding</keyword>
<dbReference type="EMBL" id="FM992689">
    <property type="protein sequence ID" value="CAX43672.1"/>
    <property type="molecule type" value="Genomic_DNA"/>
</dbReference>
<dbReference type="AlphaFoldDB" id="B9WBA2"/>
<keyword evidence="7" id="KW-1185">Reference proteome</keyword>
<dbReference type="SMART" id="SM00220">
    <property type="entry name" value="S_TKc"/>
    <property type="match status" value="1"/>
</dbReference>
<evidence type="ECO:0000256" key="2">
    <source>
        <dbReference type="ARBA" id="ARBA00022741"/>
    </source>
</evidence>
<dbReference type="PANTHER" id="PTHR24056">
    <property type="entry name" value="CELL DIVISION PROTEIN KINASE"/>
    <property type="match status" value="1"/>
</dbReference>
<name>B9WBA2_CANDC</name>
<gene>
    <name evidence="5" type="ordered locus">Cd36_18920</name>
    <name evidence="6" type="ORF">CD36_18920</name>
</gene>
<accession>B9WBA2</accession>
<dbReference type="Gene3D" id="1.10.510.10">
    <property type="entry name" value="Transferase(Phosphotransferase) domain 1"/>
    <property type="match status" value="1"/>
</dbReference>
<dbReference type="RefSeq" id="XP_002418372.1">
    <property type="nucleotide sequence ID" value="XM_002418327.1"/>
</dbReference>
<dbReference type="GO" id="GO:0004693">
    <property type="term" value="F:cyclin-dependent protein serine/threonine kinase activity"/>
    <property type="evidence" value="ECO:0007669"/>
    <property type="project" value="UniProtKB-EC"/>
</dbReference>
<dbReference type="InterPro" id="IPR011009">
    <property type="entry name" value="Kinase-like_dom_sf"/>
</dbReference>
<dbReference type="GO" id="GO:0005524">
    <property type="term" value="F:ATP binding"/>
    <property type="evidence" value="ECO:0007669"/>
    <property type="project" value="UniProtKB-KW"/>
</dbReference>
<dbReference type="InterPro" id="IPR008271">
    <property type="entry name" value="Ser/Thr_kinase_AS"/>
</dbReference>
<feature type="domain" description="Protein kinase" evidence="4">
    <location>
        <begin position="7"/>
        <end position="344"/>
    </location>
</feature>
<reference evidence="6 7" key="1">
    <citation type="journal article" date="2009" name="Genome Res.">
        <title>Comparative genomics of the fungal pathogens Candida dubliniensis and Candida albicans.</title>
        <authorList>
            <person name="Jackson A.P."/>
            <person name="Gamble J.A."/>
            <person name="Yeomans T."/>
            <person name="Moran G.P."/>
            <person name="Saunders D."/>
            <person name="Harris D."/>
            <person name="Aslett M."/>
            <person name="Barrell J.F."/>
            <person name="Butler G."/>
            <person name="Citiulo F."/>
            <person name="Coleman D.C."/>
            <person name="de Groot P.W.J."/>
            <person name="Goodwin T.J."/>
            <person name="Quail M.A."/>
            <person name="McQuillan J."/>
            <person name="Munro C.A."/>
            <person name="Pain A."/>
            <person name="Poulter R.T."/>
            <person name="Rajandream M.A."/>
            <person name="Renauld H."/>
            <person name="Spiering M.J."/>
            <person name="Tivey A."/>
            <person name="Gow N.A.R."/>
            <person name="Barrell B."/>
            <person name="Sullivan D.J."/>
            <person name="Berriman M."/>
        </authorList>
    </citation>
    <scope>NUCLEOTIDE SEQUENCE [LARGE SCALE GENOMIC DNA]</scope>
    <source>
        <strain evidence="7">CD36 / ATCC MYA-646 / CBS 7987 / NCPF 3949 / NRRL Y-17841</strain>
    </source>
</reference>
<protein>
    <submittedName>
        <fullName evidence="6">Serine/threonine-protein kinase, putative</fullName>
        <ecNumber evidence="6">2.7.11.22</ecNumber>
    </submittedName>
</protein>
<keyword evidence="6" id="KW-0808">Transferase</keyword>
<keyword evidence="6" id="KW-0418">Kinase</keyword>
<evidence type="ECO:0000259" key="4">
    <source>
        <dbReference type="PROSITE" id="PS50011"/>
    </source>
</evidence>
<evidence type="ECO:0000256" key="1">
    <source>
        <dbReference type="ARBA" id="ARBA00006485"/>
    </source>
</evidence>
<dbReference type="Gene3D" id="3.30.200.20">
    <property type="entry name" value="Phosphorylase Kinase, domain 1"/>
    <property type="match status" value="1"/>
</dbReference>
<organism evidence="6 7">
    <name type="scientific">Candida dubliniensis (strain CD36 / ATCC MYA-646 / CBS 7987 / NCPF 3949 / NRRL Y-17841)</name>
    <name type="common">Yeast</name>
    <dbReference type="NCBI Taxonomy" id="573826"/>
    <lineage>
        <taxon>Eukaryota</taxon>
        <taxon>Fungi</taxon>
        <taxon>Dikarya</taxon>
        <taxon>Ascomycota</taxon>
        <taxon>Saccharomycotina</taxon>
        <taxon>Pichiomycetes</taxon>
        <taxon>Debaryomycetaceae</taxon>
        <taxon>Candida/Lodderomyces clade</taxon>
        <taxon>Candida</taxon>
    </lineage>
</organism>
<dbReference type="EC" id="2.7.11.22" evidence="6"/>
<dbReference type="OrthoDB" id="413582at2759"/>